<evidence type="ECO:0000256" key="2">
    <source>
        <dbReference type="PROSITE-ProRule" id="PRU00104"/>
    </source>
</evidence>
<dbReference type="GeneID" id="17261499"/>
<dbReference type="GO" id="GO:0004842">
    <property type="term" value="F:ubiquitin-protein transferase activity"/>
    <property type="evidence" value="ECO:0007669"/>
    <property type="project" value="InterPro"/>
</dbReference>
<evidence type="ECO:0000313" key="5">
    <source>
        <dbReference type="Proteomes" id="UP000013827"/>
    </source>
</evidence>
<dbReference type="HOGENOM" id="CLU_002173_4_2_1"/>
<evidence type="ECO:0000313" key="4">
    <source>
        <dbReference type="EnsemblProtists" id="EOD15353"/>
    </source>
</evidence>
<dbReference type="Proteomes" id="UP000013827">
    <property type="component" value="Unassembled WGS sequence"/>
</dbReference>
<keyword evidence="5" id="KW-1185">Reference proteome</keyword>
<dbReference type="Pfam" id="PF00632">
    <property type="entry name" value="HECT"/>
    <property type="match status" value="1"/>
</dbReference>
<sequence length="188" mass="21479">MHRSDGGSTVELKPGGASLSLTYHNRSEWCSLATAFRLHECDAQTAAVRRGVAQILPLEALVLYTADELERLVCGQRDWSVEHLRKYAEVRTADSRSVGFLWEVLAEMVREERELFLIFVWGRSRMPEGAPPQRFIVDSQHVQGDPDEHLPLAATCFFQLHLPRYRSKEACRAKLLYAIYNCKEMDLA</sequence>
<dbReference type="Gene3D" id="3.30.2410.10">
    <property type="entry name" value="Hect, E3 ligase catalytic domain"/>
    <property type="match status" value="1"/>
</dbReference>
<name>A0A0D3IVR8_EMIH1</name>
<protein>
    <recommendedName>
        <fullName evidence="3">HECT domain-containing protein</fullName>
    </recommendedName>
</protein>
<dbReference type="EnsemblProtists" id="EOD15353">
    <property type="protein sequence ID" value="EOD15353"/>
    <property type="gene ID" value="EMIHUDRAFT_66373"/>
</dbReference>
<dbReference type="SUPFAM" id="SSF56204">
    <property type="entry name" value="Hect, E3 ligase catalytic domain"/>
    <property type="match status" value="1"/>
</dbReference>
<evidence type="ECO:0000256" key="1">
    <source>
        <dbReference type="ARBA" id="ARBA00022786"/>
    </source>
</evidence>
<dbReference type="RefSeq" id="XP_005767782.1">
    <property type="nucleotide sequence ID" value="XM_005767725.1"/>
</dbReference>
<dbReference type="InterPro" id="IPR035983">
    <property type="entry name" value="Hect_E3_ubiquitin_ligase"/>
</dbReference>
<dbReference type="InterPro" id="IPR042469">
    <property type="entry name" value="HECTD3"/>
</dbReference>
<dbReference type="eggNOG" id="KOG1426">
    <property type="taxonomic scope" value="Eukaryota"/>
</dbReference>
<dbReference type="STRING" id="2903.R1BYP1"/>
<accession>A0A0D3IVR8</accession>
<feature type="domain" description="HECT" evidence="3">
    <location>
        <begin position="1"/>
        <end position="188"/>
    </location>
</feature>
<reference evidence="4" key="2">
    <citation type="submission" date="2024-10" db="UniProtKB">
        <authorList>
            <consortium name="EnsemblProtists"/>
        </authorList>
    </citation>
    <scope>IDENTIFICATION</scope>
</reference>
<dbReference type="AlphaFoldDB" id="A0A0D3IVR8"/>
<keyword evidence="1 2" id="KW-0833">Ubl conjugation pathway</keyword>
<dbReference type="PANTHER" id="PTHR46654:SF1">
    <property type="entry name" value="E3 UBIQUITIN-PROTEIN LIGASE HECTD3"/>
    <property type="match status" value="1"/>
</dbReference>
<proteinExistence type="predicted"/>
<dbReference type="PANTHER" id="PTHR46654">
    <property type="entry name" value="E3 UBIQUITIN-PROTEIN LIGASE HECTD3"/>
    <property type="match status" value="1"/>
</dbReference>
<dbReference type="PaxDb" id="2903-EOD15353"/>
<dbReference type="PROSITE" id="PS50237">
    <property type="entry name" value="HECT"/>
    <property type="match status" value="1"/>
</dbReference>
<evidence type="ECO:0000259" key="3">
    <source>
        <dbReference type="PROSITE" id="PS50237"/>
    </source>
</evidence>
<organism evidence="4 5">
    <name type="scientific">Emiliania huxleyi (strain CCMP1516)</name>
    <dbReference type="NCBI Taxonomy" id="280463"/>
    <lineage>
        <taxon>Eukaryota</taxon>
        <taxon>Haptista</taxon>
        <taxon>Haptophyta</taxon>
        <taxon>Prymnesiophyceae</taxon>
        <taxon>Isochrysidales</taxon>
        <taxon>Noelaerhabdaceae</taxon>
        <taxon>Emiliania</taxon>
    </lineage>
</organism>
<dbReference type="SMART" id="SM00119">
    <property type="entry name" value="HECTc"/>
    <property type="match status" value="1"/>
</dbReference>
<reference evidence="5" key="1">
    <citation type="journal article" date="2013" name="Nature">
        <title>Pan genome of the phytoplankton Emiliania underpins its global distribution.</title>
        <authorList>
            <person name="Read B.A."/>
            <person name="Kegel J."/>
            <person name="Klute M.J."/>
            <person name="Kuo A."/>
            <person name="Lefebvre S.C."/>
            <person name="Maumus F."/>
            <person name="Mayer C."/>
            <person name="Miller J."/>
            <person name="Monier A."/>
            <person name="Salamov A."/>
            <person name="Young J."/>
            <person name="Aguilar M."/>
            <person name="Claverie J.M."/>
            <person name="Frickenhaus S."/>
            <person name="Gonzalez K."/>
            <person name="Herman E.K."/>
            <person name="Lin Y.C."/>
            <person name="Napier J."/>
            <person name="Ogata H."/>
            <person name="Sarno A.F."/>
            <person name="Shmutz J."/>
            <person name="Schroeder D."/>
            <person name="de Vargas C."/>
            <person name="Verret F."/>
            <person name="von Dassow P."/>
            <person name="Valentin K."/>
            <person name="Van de Peer Y."/>
            <person name="Wheeler G."/>
            <person name="Dacks J.B."/>
            <person name="Delwiche C.F."/>
            <person name="Dyhrman S.T."/>
            <person name="Glockner G."/>
            <person name="John U."/>
            <person name="Richards T."/>
            <person name="Worden A.Z."/>
            <person name="Zhang X."/>
            <person name="Grigoriev I.V."/>
            <person name="Allen A.E."/>
            <person name="Bidle K."/>
            <person name="Borodovsky M."/>
            <person name="Bowler C."/>
            <person name="Brownlee C."/>
            <person name="Cock J.M."/>
            <person name="Elias M."/>
            <person name="Gladyshev V.N."/>
            <person name="Groth M."/>
            <person name="Guda C."/>
            <person name="Hadaegh A."/>
            <person name="Iglesias-Rodriguez M.D."/>
            <person name="Jenkins J."/>
            <person name="Jones B.M."/>
            <person name="Lawson T."/>
            <person name="Leese F."/>
            <person name="Lindquist E."/>
            <person name="Lobanov A."/>
            <person name="Lomsadze A."/>
            <person name="Malik S.B."/>
            <person name="Marsh M.E."/>
            <person name="Mackinder L."/>
            <person name="Mock T."/>
            <person name="Mueller-Roeber B."/>
            <person name="Pagarete A."/>
            <person name="Parker M."/>
            <person name="Probert I."/>
            <person name="Quesneville H."/>
            <person name="Raines C."/>
            <person name="Rensing S.A."/>
            <person name="Riano-Pachon D.M."/>
            <person name="Richier S."/>
            <person name="Rokitta S."/>
            <person name="Shiraiwa Y."/>
            <person name="Soanes D.M."/>
            <person name="van der Giezen M."/>
            <person name="Wahlund T.M."/>
            <person name="Williams B."/>
            <person name="Wilson W."/>
            <person name="Wolfe G."/>
            <person name="Wurch L.L."/>
        </authorList>
    </citation>
    <scope>NUCLEOTIDE SEQUENCE</scope>
</reference>
<dbReference type="InterPro" id="IPR000569">
    <property type="entry name" value="HECT_dom"/>
</dbReference>
<dbReference type="KEGG" id="ehx:EMIHUDRAFT_66373"/>
<feature type="active site" description="Glycyl thioester intermediate" evidence="2">
    <location>
        <position position="156"/>
    </location>
</feature>
<dbReference type="OMA" id="KFRICKT"/>